<keyword evidence="2" id="KW-0238">DNA-binding</keyword>
<dbReference type="Proteomes" id="UP000542125">
    <property type="component" value="Unassembled WGS sequence"/>
</dbReference>
<dbReference type="GO" id="GO:0003700">
    <property type="term" value="F:DNA-binding transcription factor activity"/>
    <property type="evidence" value="ECO:0007669"/>
    <property type="project" value="InterPro"/>
</dbReference>
<dbReference type="InterPro" id="IPR036390">
    <property type="entry name" value="WH_DNA-bd_sf"/>
</dbReference>
<gene>
    <name evidence="2" type="ORF">FHW18_002182</name>
</gene>
<dbReference type="PANTHER" id="PTHR30419:SF8">
    <property type="entry name" value="NITROGEN ASSIMILATION TRANSCRIPTIONAL ACTIVATOR-RELATED"/>
    <property type="match status" value="1"/>
</dbReference>
<dbReference type="SUPFAM" id="SSF46785">
    <property type="entry name" value="Winged helix' DNA-binding domain"/>
    <property type="match status" value="1"/>
</dbReference>
<accession>A0A7Y9ITU3</accession>
<dbReference type="Pfam" id="PF00126">
    <property type="entry name" value="HTH_1"/>
    <property type="match status" value="1"/>
</dbReference>
<dbReference type="Gene3D" id="1.10.10.10">
    <property type="entry name" value="Winged helix-like DNA-binding domain superfamily/Winged helix DNA-binding domain"/>
    <property type="match status" value="1"/>
</dbReference>
<dbReference type="InterPro" id="IPR050950">
    <property type="entry name" value="HTH-type_LysR_regulators"/>
</dbReference>
<name>A0A7Y9ITU3_9BURK</name>
<dbReference type="PROSITE" id="PS50931">
    <property type="entry name" value="HTH_LYSR"/>
    <property type="match status" value="1"/>
</dbReference>
<dbReference type="GO" id="GO:0005829">
    <property type="term" value="C:cytosol"/>
    <property type="evidence" value="ECO:0007669"/>
    <property type="project" value="TreeGrafter"/>
</dbReference>
<dbReference type="RefSeq" id="WP_179586160.1">
    <property type="nucleotide sequence ID" value="NZ_JACBYR010000001.1"/>
</dbReference>
<dbReference type="PRINTS" id="PR00039">
    <property type="entry name" value="HTHLYSR"/>
</dbReference>
<organism evidence="2 3">
    <name type="scientific">Pigmentiphaga litoralis</name>
    <dbReference type="NCBI Taxonomy" id="516702"/>
    <lineage>
        <taxon>Bacteria</taxon>
        <taxon>Pseudomonadati</taxon>
        <taxon>Pseudomonadota</taxon>
        <taxon>Betaproteobacteria</taxon>
        <taxon>Burkholderiales</taxon>
        <taxon>Alcaligenaceae</taxon>
        <taxon>Pigmentiphaga</taxon>
    </lineage>
</organism>
<reference evidence="2 3" key="1">
    <citation type="submission" date="2020-07" db="EMBL/GenBank/DDBJ databases">
        <title>Genomic Encyclopedia of Type Strains, Phase IV (KMG-V): Genome sequencing to study the core and pangenomes of soil and plant-associated prokaryotes.</title>
        <authorList>
            <person name="Whitman W."/>
        </authorList>
    </citation>
    <scope>NUCLEOTIDE SEQUENCE [LARGE SCALE GENOMIC DNA]</scope>
    <source>
        <strain evidence="2 3">SAS40</strain>
    </source>
</reference>
<protein>
    <submittedName>
        <fullName evidence="2">DNA-binding transcriptional LysR family regulator</fullName>
    </submittedName>
</protein>
<sequence length="129" mass="14886">MLPKVFLYVDAIARAGSIRKAAETVHVAASALNRQLRELETDMGVELFERLPRGMRPTGAGEMLLAHIRQQKRDFEQLNARIGELRGMRRAQIRITAHETGTRDLLVLYQVIEWAERTWFAWSMPKKVE</sequence>
<feature type="domain" description="HTH lysR-type" evidence="1">
    <location>
        <begin position="1"/>
        <end position="58"/>
    </location>
</feature>
<dbReference type="GO" id="GO:0003677">
    <property type="term" value="F:DNA binding"/>
    <property type="evidence" value="ECO:0007669"/>
    <property type="project" value="UniProtKB-KW"/>
</dbReference>
<dbReference type="InterPro" id="IPR000847">
    <property type="entry name" value="LysR_HTH_N"/>
</dbReference>
<dbReference type="InterPro" id="IPR036388">
    <property type="entry name" value="WH-like_DNA-bd_sf"/>
</dbReference>
<evidence type="ECO:0000313" key="2">
    <source>
        <dbReference type="EMBL" id="NYE82911.1"/>
    </source>
</evidence>
<evidence type="ECO:0000313" key="3">
    <source>
        <dbReference type="Proteomes" id="UP000542125"/>
    </source>
</evidence>
<dbReference type="PANTHER" id="PTHR30419">
    <property type="entry name" value="HTH-TYPE TRANSCRIPTIONAL REGULATOR YBHD"/>
    <property type="match status" value="1"/>
</dbReference>
<proteinExistence type="predicted"/>
<dbReference type="EMBL" id="JACBYR010000001">
    <property type="protein sequence ID" value="NYE82911.1"/>
    <property type="molecule type" value="Genomic_DNA"/>
</dbReference>
<dbReference type="AlphaFoldDB" id="A0A7Y9ITU3"/>
<evidence type="ECO:0000259" key="1">
    <source>
        <dbReference type="PROSITE" id="PS50931"/>
    </source>
</evidence>
<keyword evidence="3" id="KW-1185">Reference proteome</keyword>
<comment type="caution">
    <text evidence="2">The sequence shown here is derived from an EMBL/GenBank/DDBJ whole genome shotgun (WGS) entry which is preliminary data.</text>
</comment>